<dbReference type="Proteomes" id="UP001165060">
    <property type="component" value="Unassembled WGS sequence"/>
</dbReference>
<dbReference type="PIRSF" id="PIRSF001467">
    <property type="entry name" value="Peptidylpro_ismrse"/>
    <property type="match status" value="1"/>
</dbReference>
<sequence>MSATLHTSLGPIKVELFCDLVPRTSFNFLALAASSKYDGSIFQRVIPGFMAQGGAPAGSGGKGGESVWGGDFPDEFHPELSHDRRGLLSMANKGPGTNRSQFFLTFERAAHLNNVYTVFGKVLEGFEVLDAIERLPTGKKDRPAAPPVIERVEIHANPLAEEGIVYPTPDGGPQQS</sequence>
<dbReference type="PROSITE" id="PS50072">
    <property type="entry name" value="CSA_PPIASE_2"/>
    <property type="match status" value="1"/>
</dbReference>
<dbReference type="InterPro" id="IPR024936">
    <property type="entry name" value="Cyclophilin-type_PPIase"/>
</dbReference>
<keyword evidence="3 4" id="KW-0413">Isomerase</keyword>
<dbReference type="InterPro" id="IPR029000">
    <property type="entry name" value="Cyclophilin-like_dom_sf"/>
</dbReference>
<keyword evidence="7" id="KW-1185">Reference proteome</keyword>
<gene>
    <name evidence="6" type="ORF">TeGR_g1945</name>
</gene>
<dbReference type="Gene3D" id="2.40.100.10">
    <property type="entry name" value="Cyclophilin-like"/>
    <property type="match status" value="1"/>
</dbReference>
<evidence type="ECO:0000256" key="1">
    <source>
        <dbReference type="ARBA" id="ARBA00000971"/>
    </source>
</evidence>
<organism evidence="6 7">
    <name type="scientific">Tetraparma gracilis</name>
    <dbReference type="NCBI Taxonomy" id="2962635"/>
    <lineage>
        <taxon>Eukaryota</taxon>
        <taxon>Sar</taxon>
        <taxon>Stramenopiles</taxon>
        <taxon>Ochrophyta</taxon>
        <taxon>Bolidophyceae</taxon>
        <taxon>Parmales</taxon>
        <taxon>Triparmaceae</taxon>
        <taxon>Tetraparma</taxon>
    </lineage>
</organism>
<dbReference type="InterPro" id="IPR002130">
    <property type="entry name" value="Cyclophilin-type_PPIase_dom"/>
</dbReference>
<dbReference type="PANTHER" id="PTHR45625:SF2">
    <property type="entry name" value="PEPTIDYL-PROLYL CIS-TRANS ISOMERASE-LIKE 3"/>
    <property type="match status" value="1"/>
</dbReference>
<evidence type="ECO:0000256" key="3">
    <source>
        <dbReference type="ARBA" id="ARBA00023235"/>
    </source>
</evidence>
<dbReference type="PANTHER" id="PTHR45625">
    <property type="entry name" value="PEPTIDYL-PROLYL CIS-TRANS ISOMERASE-RELATED"/>
    <property type="match status" value="1"/>
</dbReference>
<dbReference type="EC" id="5.2.1.8" evidence="4"/>
<accession>A0ABQ6MD78</accession>
<keyword evidence="2 4" id="KW-0697">Rotamase</keyword>
<feature type="domain" description="PPIase cyclophilin-type" evidence="5">
    <location>
        <begin position="1"/>
        <end position="154"/>
    </location>
</feature>
<dbReference type="InterPro" id="IPR044666">
    <property type="entry name" value="Cyclophilin_A-like"/>
</dbReference>
<proteinExistence type="inferred from homology"/>
<evidence type="ECO:0000256" key="4">
    <source>
        <dbReference type="RuleBase" id="RU363019"/>
    </source>
</evidence>
<evidence type="ECO:0000259" key="5">
    <source>
        <dbReference type="PROSITE" id="PS50072"/>
    </source>
</evidence>
<comment type="similarity">
    <text evidence="4">Belongs to the cyclophilin-type PPIase family.</text>
</comment>
<comment type="catalytic activity">
    <reaction evidence="1 4">
        <text>[protein]-peptidylproline (omega=180) = [protein]-peptidylproline (omega=0)</text>
        <dbReference type="Rhea" id="RHEA:16237"/>
        <dbReference type="Rhea" id="RHEA-COMP:10747"/>
        <dbReference type="Rhea" id="RHEA-COMP:10748"/>
        <dbReference type="ChEBI" id="CHEBI:83833"/>
        <dbReference type="ChEBI" id="CHEBI:83834"/>
        <dbReference type="EC" id="5.2.1.8"/>
    </reaction>
</comment>
<dbReference type="EMBL" id="BRYB01000155">
    <property type="protein sequence ID" value="GMI24172.1"/>
    <property type="molecule type" value="Genomic_DNA"/>
</dbReference>
<evidence type="ECO:0000313" key="6">
    <source>
        <dbReference type="EMBL" id="GMI24172.1"/>
    </source>
</evidence>
<dbReference type="PRINTS" id="PR00153">
    <property type="entry name" value="CSAPPISMRASE"/>
</dbReference>
<dbReference type="Pfam" id="PF00160">
    <property type="entry name" value="Pro_isomerase"/>
    <property type="match status" value="1"/>
</dbReference>
<name>A0ABQ6MD78_9STRA</name>
<reference evidence="6 7" key="1">
    <citation type="journal article" date="2023" name="Commun. Biol.">
        <title>Genome analysis of Parmales, the sister group of diatoms, reveals the evolutionary specialization of diatoms from phago-mixotrophs to photoautotrophs.</title>
        <authorList>
            <person name="Ban H."/>
            <person name="Sato S."/>
            <person name="Yoshikawa S."/>
            <person name="Yamada K."/>
            <person name="Nakamura Y."/>
            <person name="Ichinomiya M."/>
            <person name="Sato N."/>
            <person name="Blanc-Mathieu R."/>
            <person name="Endo H."/>
            <person name="Kuwata A."/>
            <person name="Ogata H."/>
        </authorList>
    </citation>
    <scope>NUCLEOTIDE SEQUENCE [LARGE SCALE GENOMIC DNA]</scope>
</reference>
<comment type="caution">
    <text evidence="6">The sequence shown here is derived from an EMBL/GenBank/DDBJ whole genome shotgun (WGS) entry which is preliminary data.</text>
</comment>
<dbReference type="SUPFAM" id="SSF50891">
    <property type="entry name" value="Cyclophilin-like"/>
    <property type="match status" value="1"/>
</dbReference>
<comment type="function">
    <text evidence="4">PPIases accelerate the folding of proteins. It catalyzes the cis-trans isomerization of proline imidic peptide bonds in oligopeptides.</text>
</comment>
<protein>
    <recommendedName>
        <fullName evidence="4">Peptidyl-prolyl cis-trans isomerase</fullName>
        <shortName evidence="4">PPIase</shortName>
        <ecNumber evidence="4">5.2.1.8</ecNumber>
    </recommendedName>
</protein>
<evidence type="ECO:0000256" key="2">
    <source>
        <dbReference type="ARBA" id="ARBA00023110"/>
    </source>
</evidence>
<evidence type="ECO:0000313" key="7">
    <source>
        <dbReference type="Proteomes" id="UP001165060"/>
    </source>
</evidence>